<dbReference type="InterPro" id="IPR036380">
    <property type="entry name" value="Isochorismatase-like_sf"/>
</dbReference>
<dbReference type="AlphaFoldDB" id="A0AAJ1BFI9"/>
<dbReference type="CDD" id="cd01012">
    <property type="entry name" value="YcaC_related"/>
    <property type="match status" value="1"/>
</dbReference>
<gene>
    <name evidence="2" type="ORF">MJ923_01750</name>
</gene>
<dbReference type="PANTHER" id="PTHR14119">
    <property type="entry name" value="HYDROLASE"/>
    <property type="match status" value="1"/>
</dbReference>
<protein>
    <submittedName>
        <fullName evidence="2">Hydrolase</fullName>
    </submittedName>
</protein>
<evidence type="ECO:0000259" key="1">
    <source>
        <dbReference type="Pfam" id="PF00857"/>
    </source>
</evidence>
<reference evidence="2 3" key="1">
    <citation type="submission" date="2022-02" db="EMBL/GenBank/DDBJ databases">
        <title>The genome sequence of Shewanella sp. 3B26.</title>
        <authorList>
            <person name="Du J."/>
        </authorList>
    </citation>
    <scope>NUCLEOTIDE SEQUENCE [LARGE SCALE GENOMIC DNA]</scope>
    <source>
        <strain evidence="2 3">3B26</strain>
    </source>
</reference>
<dbReference type="PANTHER" id="PTHR14119:SF3">
    <property type="entry name" value="ISOCHORISMATASE DOMAIN-CONTAINING PROTEIN 2"/>
    <property type="match status" value="1"/>
</dbReference>
<accession>A0AAJ1BFI9</accession>
<feature type="domain" description="Isochorismatase-like" evidence="1">
    <location>
        <begin position="7"/>
        <end position="156"/>
    </location>
</feature>
<dbReference type="InterPro" id="IPR050993">
    <property type="entry name" value="Isochorismatase_domain"/>
</dbReference>
<proteinExistence type="predicted"/>
<organism evidence="2 3">
    <name type="scientific">Shewanella zhuhaiensis</name>
    <dbReference type="NCBI Taxonomy" id="2919576"/>
    <lineage>
        <taxon>Bacteria</taxon>
        <taxon>Pseudomonadati</taxon>
        <taxon>Pseudomonadota</taxon>
        <taxon>Gammaproteobacteria</taxon>
        <taxon>Alteromonadales</taxon>
        <taxon>Shewanellaceae</taxon>
        <taxon>Shewanella</taxon>
    </lineage>
</organism>
<evidence type="ECO:0000313" key="3">
    <source>
        <dbReference type="Proteomes" id="UP001297581"/>
    </source>
</evidence>
<dbReference type="Proteomes" id="UP001297581">
    <property type="component" value="Unassembled WGS sequence"/>
</dbReference>
<keyword evidence="3" id="KW-1185">Reference proteome</keyword>
<keyword evidence="2" id="KW-0378">Hydrolase</keyword>
<dbReference type="InterPro" id="IPR000868">
    <property type="entry name" value="Isochorismatase-like_dom"/>
</dbReference>
<dbReference type="RefSeq" id="WP_240589648.1">
    <property type="nucleotide sequence ID" value="NZ_JAKUDL010000001.1"/>
</dbReference>
<sequence length="179" mass="19821">MLTPNETALVVVDVQGKLARLMQNSEALHQQLITLISGARIFDMPILWLEQLPEKLGSTSEELQLVLEGLSPIAKEHFSAWPCDAFREALQASGRKQVLLCGIETHICVYQTCRDLLDNGFGVHLVADAMGSRTSENKALGLEMMREAGARLTNVESLLFELQHHAVGDSFRALLKLIK</sequence>
<dbReference type="Pfam" id="PF00857">
    <property type="entry name" value="Isochorismatase"/>
    <property type="match status" value="1"/>
</dbReference>
<dbReference type="Gene3D" id="3.40.50.850">
    <property type="entry name" value="Isochorismatase-like"/>
    <property type="match status" value="1"/>
</dbReference>
<dbReference type="EMBL" id="JAKUDL010000001">
    <property type="protein sequence ID" value="MCH4293027.1"/>
    <property type="molecule type" value="Genomic_DNA"/>
</dbReference>
<comment type="caution">
    <text evidence="2">The sequence shown here is derived from an EMBL/GenBank/DDBJ whole genome shotgun (WGS) entry which is preliminary data.</text>
</comment>
<evidence type="ECO:0000313" key="2">
    <source>
        <dbReference type="EMBL" id="MCH4293027.1"/>
    </source>
</evidence>
<dbReference type="GO" id="GO:0016787">
    <property type="term" value="F:hydrolase activity"/>
    <property type="evidence" value="ECO:0007669"/>
    <property type="project" value="UniProtKB-KW"/>
</dbReference>
<name>A0AAJ1BFI9_9GAMM</name>
<dbReference type="SUPFAM" id="SSF52499">
    <property type="entry name" value="Isochorismatase-like hydrolases"/>
    <property type="match status" value="1"/>
</dbReference>